<protein>
    <submittedName>
        <fullName evidence="2">Uncharacterized protein</fullName>
    </submittedName>
</protein>
<comment type="caution">
    <text evidence="2">The sequence shown here is derived from an EMBL/GenBank/DDBJ whole genome shotgun (WGS) entry which is preliminary data.</text>
</comment>
<reference evidence="2" key="1">
    <citation type="submission" date="2020-05" db="EMBL/GenBank/DDBJ databases">
        <title>WGS assembly of Panicum virgatum.</title>
        <authorList>
            <person name="Lovell J.T."/>
            <person name="Jenkins J."/>
            <person name="Shu S."/>
            <person name="Juenger T.E."/>
            <person name="Schmutz J."/>
        </authorList>
    </citation>
    <scope>NUCLEOTIDE SEQUENCE</scope>
    <source>
        <strain evidence="2">AP13</strain>
    </source>
</reference>
<accession>A0A8T0R3G9</accession>
<dbReference type="EMBL" id="CM029048">
    <property type="protein sequence ID" value="KAG2580172.1"/>
    <property type="molecule type" value="Genomic_DNA"/>
</dbReference>
<organism evidence="2 3">
    <name type="scientific">Panicum virgatum</name>
    <name type="common">Blackwell switchgrass</name>
    <dbReference type="NCBI Taxonomy" id="38727"/>
    <lineage>
        <taxon>Eukaryota</taxon>
        <taxon>Viridiplantae</taxon>
        <taxon>Streptophyta</taxon>
        <taxon>Embryophyta</taxon>
        <taxon>Tracheophyta</taxon>
        <taxon>Spermatophyta</taxon>
        <taxon>Magnoliopsida</taxon>
        <taxon>Liliopsida</taxon>
        <taxon>Poales</taxon>
        <taxon>Poaceae</taxon>
        <taxon>PACMAD clade</taxon>
        <taxon>Panicoideae</taxon>
        <taxon>Panicodae</taxon>
        <taxon>Paniceae</taxon>
        <taxon>Panicinae</taxon>
        <taxon>Panicum</taxon>
        <taxon>Panicum sect. Hiantes</taxon>
    </lineage>
</organism>
<dbReference type="AlphaFoldDB" id="A0A8T0R3G9"/>
<dbReference type="Proteomes" id="UP000823388">
    <property type="component" value="Chromosome 6N"/>
</dbReference>
<dbReference type="InterPro" id="IPR012871">
    <property type="entry name" value="DUF1668_ORYSA"/>
</dbReference>
<gene>
    <name evidence="2" type="ORF">PVAP13_6NG321520</name>
</gene>
<name>A0A8T0R3G9_PANVG</name>
<dbReference type="Pfam" id="PF07893">
    <property type="entry name" value="DUF1668"/>
    <property type="match status" value="1"/>
</dbReference>
<feature type="compositionally biased region" description="Low complexity" evidence="1">
    <location>
        <begin position="66"/>
        <end position="77"/>
    </location>
</feature>
<evidence type="ECO:0000313" key="3">
    <source>
        <dbReference type="Proteomes" id="UP000823388"/>
    </source>
</evidence>
<proteinExistence type="predicted"/>
<feature type="compositionally biased region" description="Basic residues" evidence="1">
    <location>
        <begin position="78"/>
        <end position="110"/>
    </location>
</feature>
<feature type="region of interest" description="Disordered" evidence="1">
    <location>
        <begin position="64"/>
        <end position="147"/>
    </location>
</feature>
<evidence type="ECO:0000256" key="1">
    <source>
        <dbReference type="SAM" id="MobiDB-lite"/>
    </source>
</evidence>
<evidence type="ECO:0000313" key="2">
    <source>
        <dbReference type="EMBL" id="KAG2580172.1"/>
    </source>
</evidence>
<keyword evidence="3" id="KW-1185">Reference proteome</keyword>
<sequence>MAAGGGGHRRHSRGEKRLLFVEERWMLDGSCDAYLVFKINLKDMFASAAVAEGGEEDWAMPMRSFPRPVAGPAGAPGPRRRPGIWRRHQHRRRQQRQAHRHLRRRRRRRGDVRAGASLLHDQRHHAHPVGNPAVRRRHQPSAADQRGFAPQLPVPPAPAAVEQRQRQPWPLVLARAAGASSRPVQDGVGPRESVLLRGGLHGRRHARLGLGAGQGHLLLRHGLPRMAQGRRLGAAIRGPRPLRPGPGPLLRHLPAPPLPLPLRRPTSGVGEPPAVRYVWQDESYPREVGDRGFHVQSPGTLAYLGEGKFCIAWPIAVEFASKDMMIVPSRFALFLMAVQVVRRSRRREPTAGSRELRLLKRRVRCYKMSSSGVDGYVLQASAFLGLKLNFS</sequence>